<organism evidence="7 8">
    <name type="scientific">Methanothermobacter tenebrarum</name>
    <dbReference type="NCBI Taxonomy" id="680118"/>
    <lineage>
        <taxon>Archaea</taxon>
        <taxon>Methanobacteriati</taxon>
        <taxon>Methanobacteriota</taxon>
        <taxon>Methanomada group</taxon>
        <taxon>Methanobacteria</taxon>
        <taxon>Methanobacteriales</taxon>
        <taxon>Methanobacteriaceae</taxon>
        <taxon>Methanothermobacter</taxon>
    </lineage>
</organism>
<evidence type="ECO:0000256" key="5">
    <source>
        <dbReference type="ARBA" id="ARBA00038302"/>
    </source>
</evidence>
<evidence type="ECO:0000256" key="1">
    <source>
        <dbReference type="ARBA" id="ARBA00001933"/>
    </source>
</evidence>
<sequence>MEMDFKGLSRDKVLKLLKRVKREDLTYDSGKILGSMCTSPHPLAKEVFCEFIESNLGDPGLFKGTRALEKDVIRMIGELLADPNVVGHVVTGGTEANLMAMRAARNITGLAEPEIIVPRSAHFSFKKAAEILRLNLKEAALGPDYRVDVDSVVELLSSNTVAIVGIAGTTELGLVDPIPELSRLCEDEGVYLHVDAALGGFIIPFLKEAGYDLPDFDFRLDGVTSVTIDPHKMGLAPIPSGCIVFRGQEYLDSMSIETPYLTEKQQSTIVGTRSGASAAATWAIMKYMGHEGYIRVVKDSMRITQFLARELKRCGFELVTEPQLNIVAFNSPDMSPEALAYELELRGWSVSISSYPPAVRIVLMPHIKKEHVKAFMEDLTGI</sequence>
<dbReference type="Proteomes" id="UP000831817">
    <property type="component" value="Chromosome"/>
</dbReference>
<dbReference type="InterPro" id="IPR015421">
    <property type="entry name" value="PyrdxlP-dep_Trfase_major"/>
</dbReference>
<evidence type="ECO:0000256" key="4">
    <source>
        <dbReference type="ARBA" id="ARBA00023239"/>
    </source>
</evidence>
<dbReference type="SUPFAM" id="SSF53383">
    <property type="entry name" value="PLP-dependent transferases"/>
    <property type="match status" value="1"/>
</dbReference>
<dbReference type="PANTHER" id="PTHR42735:SF6">
    <property type="entry name" value="SPHINGOSINE-1-PHOSPHATE LYASE 1"/>
    <property type="match status" value="1"/>
</dbReference>
<comment type="cofactor">
    <cofactor evidence="1 6">
        <name>pyridoxal 5'-phosphate</name>
        <dbReference type="ChEBI" id="CHEBI:597326"/>
    </cofactor>
</comment>
<reference evidence="7 8" key="1">
    <citation type="submission" date="2022-04" db="EMBL/GenBank/DDBJ databases">
        <title>Complete genome of Methanothermobacter tenebrarum strain RMAS.</title>
        <authorList>
            <person name="Nakamura K."/>
            <person name="Oshima K."/>
            <person name="Hattori M."/>
            <person name="Kamagata Y."/>
            <person name="Takamizawa K."/>
        </authorList>
    </citation>
    <scope>NUCLEOTIDE SEQUENCE [LARGE SCALE GENOMIC DNA]</scope>
    <source>
        <strain evidence="7 8">RMAS</strain>
    </source>
</reference>
<accession>A0ABM7YCG9</accession>
<keyword evidence="2 6" id="KW-0210">Decarboxylase</keyword>
<comment type="function">
    <text evidence="6">Catalyzes the decarboxylation of L-tyrosine to produce tyramine for methanofuran biosynthesis. Can also catalyze the decarboxylation of L-aspartate to produce beta-alanine for coenzyme A (CoA) biosynthesis.</text>
</comment>
<comment type="pathway">
    <text evidence="6">Cofactor biosynthesis; coenzyme A biosynthesis.</text>
</comment>
<dbReference type="NCBIfam" id="TIGR03812">
    <property type="entry name" value="tyr_de_CO2_Arch"/>
    <property type="match status" value="1"/>
</dbReference>
<evidence type="ECO:0000313" key="8">
    <source>
        <dbReference type="Proteomes" id="UP000831817"/>
    </source>
</evidence>
<dbReference type="EMBL" id="AP025698">
    <property type="protein sequence ID" value="BDH78917.1"/>
    <property type="molecule type" value="Genomic_DNA"/>
</dbReference>
<name>A0ABM7YCG9_9EURY</name>
<comment type="pathway">
    <text evidence="6">Cofactor biosynthesis; methanofuran biosynthesis.</text>
</comment>
<dbReference type="Pfam" id="PF00282">
    <property type="entry name" value="Pyridoxal_deC"/>
    <property type="match status" value="1"/>
</dbReference>
<comment type="catalytic activity">
    <reaction evidence="6">
        <text>L-tyrosine + H(+) = tyramine + CO2</text>
        <dbReference type="Rhea" id="RHEA:14345"/>
        <dbReference type="ChEBI" id="CHEBI:15378"/>
        <dbReference type="ChEBI" id="CHEBI:16526"/>
        <dbReference type="ChEBI" id="CHEBI:58315"/>
        <dbReference type="ChEBI" id="CHEBI:327995"/>
        <dbReference type="EC" id="4.1.1.25"/>
    </reaction>
</comment>
<dbReference type="HAMAP" id="MF_01610">
    <property type="entry name" value="MfnA_decarbox"/>
    <property type="match status" value="1"/>
</dbReference>
<evidence type="ECO:0000256" key="3">
    <source>
        <dbReference type="ARBA" id="ARBA00022898"/>
    </source>
</evidence>
<comment type="catalytic activity">
    <reaction evidence="6">
        <text>L-aspartate + H(+) = beta-alanine + CO2</text>
        <dbReference type="Rhea" id="RHEA:19497"/>
        <dbReference type="ChEBI" id="CHEBI:15378"/>
        <dbReference type="ChEBI" id="CHEBI:16526"/>
        <dbReference type="ChEBI" id="CHEBI:29991"/>
        <dbReference type="ChEBI" id="CHEBI:57966"/>
        <dbReference type="EC" id="4.1.1.11"/>
    </reaction>
</comment>
<dbReference type="InterPro" id="IPR015424">
    <property type="entry name" value="PyrdxlP-dep_Trfase"/>
</dbReference>
<dbReference type="EC" id="4.1.1.25" evidence="6"/>
<evidence type="ECO:0000256" key="2">
    <source>
        <dbReference type="ARBA" id="ARBA00022793"/>
    </source>
</evidence>
<gene>
    <name evidence="6" type="primary">mfnA</name>
    <name evidence="7" type="ORF">MTTB_02960</name>
</gene>
<keyword evidence="3 6" id="KW-0663">Pyridoxal phosphate</keyword>
<evidence type="ECO:0000256" key="6">
    <source>
        <dbReference type="HAMAP-Rule" id="MF_01610"/>
    </source>
</evidence>
<dbReference type="PANTHER" id="PTHR42735">
    <property type="match status" value="1"/>
</dbReference>
<keyword evidence="4 6" id="KW-0456">Lyase</keyword>
<proteinExistence type="inferred from homology"/>
<dbReference type="InterPro" id="IPR050477">
    <property type="entry name" value="GrpII_AminoAcid_Decarb"/>
</dbReference>
<dbReference type="InterPro" id="IPR002129">
    <property type="entry name" value="PyrdxlP-dep_de-COase"/>
</dbReference>
<dbReference type="Gene3D" id="3.90.1150.10">
    <property type="entry name" value="Aspartate Aminotransferase, domain 1"/>
    <property type="match status" value="1"/>
</dbReference>
<comment type="similarity">
    <text evidence="5">Belongs to the group II decarboxylase family. Sphingosine-1-phosphate lyase subfamily.</text>
</comment>
<dbReference type="InterPro" id="IPR015422">
    <property type="entry name" value="PyrdxlP-dep_Trfase_small"/>
</dbReference>
<dbReference type="InterPro" id="IPR020931">
    <property type="entry name" value="MfnA"/>
</dbReference>
<dbReference type="Gene3D" id="3.40.640.10">
    <property type="entry name" value="Type I PLP-dependent aspartate aminotransferase-like (Major domain)"/>
    <property type="match status" value="1"/>
</dbReference>
<keyword evidence="8" id="KW-1185">Reference proteome</keyword>
<dbReference type="EC" id="4.1.1.11" evidence="6"/>
<comment type="similarity">
    <text evidence="6">Belongs to the group II decarboxylase family. MfnA subfamily.</text>
</comment>
<feature type="modified residue" description="N6-(pyridoxal phosphate)lysine" evidence="6">
    <location>
        <position position="232"/>
    </location>
</feature>
<evidence type="ECO:0000313" key="7">
    <source>
        <dbReference type="EMBL" id="BDH78917.1"/>
    </source>
</evidence>
<protein>
    <recommendedName>
        <fullName evidence="6">Probable L-tyrosine/L-aspartate decarboxylase</fullName>
        <shortName evidence="6">TDC/ADC</shortName>
        <ecNumber evidence="6">4.1.1.11</ecNumber>
        <ecNumber evidence="6">4.1.1.25</ecNumber>
    </recommendedName>
</protein>